<comment type="caution">
    <text evidence="11">The sequence shown here is derived from an EMBL/GenBank/DDBJ whole genome shotgun (WGS) entry which is preliminary data.</text>
</comment>
<keyword evidence="4 9" id="KW-0202">Cytokine</keyword>
<proteinExistence type="inferred from homology"/>
<evidence type="ECO:0000256" key="5">
    <source>
        <dbReference type="ARBA" id="ARBA00022525"/>
    </source>
</evidence>
<gene>
    <name evidence="11" type="primary">Ifn_0</name>
    <name evidence="11" type="ORF">SCLMEX_R08297</name>
</gene>
<dbReference type="GO" id="GO:0005125">
    <property type="term" value="F:cytokine activity"/>
    <property type="evidence" value="ECO:0007669"/>
    <property type="project" value="UniProtKB-KW"/>
</dbReference>
<dbReference type="Proteomes" id="UP000588334">
    <property type="component" value="Unassembled WGS sequence"/>
</dbReference>
<dbReference type="GO" id="GO:0005126">
    <property type="term" value="F:cytokine receptor binding"/>
    <property type="evidence" value="ECO:0007669"/>
    <property type="project" value="InterPro"/>
</dbReference>
<name>A0A7K8WZC6_9FURN</name>
<comment type="similarity">
    <text evidence="3 9">Belongs to the alpha/beta interferon family.</text>
</comment>
<keyword evidence="12" id="KW-1185">Reference proteome</keyword>
<evidence type="ECO:0000256" key="4">
    <source>
        <dbReference type="ARBA" id="ARBA00022514"/>
    </source>
</evidence>
<dbReference type="InterPro" id="IPR000471">
    <property type="entry name" value="Interferon_alpha/beta/delta"/>
</dbReference>
<dbReference type="InterPro" id="IPR009079">
    <property type="entry name" value="4_helix_cytokine-like_core"/>
</dbReference>
<dbReference type="PROSITE" id="PS00252">
    <property type="entry name" value="INTERFERON_A_B_D"/>
    <property type="match status" value="1"/>
</dbReference>
<reference evidence="11 12" key="1">
    <citation type="submission" date="2019-09" db="EMBL/GenBank/DDBJ databases">
        <title>Bird 10,000 Genomes (B10K) Project - Family phase.</title>
        <authorList>
            <person name="Zhang G."/>
        </authorList>
    </citation>
    <scope>NUCLEOTIDE SEQUENCE [LARGE SCALE GENOMIC DNA]</scope>
    <source>
        <strain evidence="11">B10K-DU-001-03</strain>
        <tissue evidence="11">Muscle</tissue>
    </source>
</reference>
<dbReference type="GO" id="GO:0005615">
    <property type="term" value="C:extracellular space"/>
    <property type="evidence" value="ECO:0007669"/>
    <property type="project" value="UniProtKB-KW"/>
</dbReference>
<sequence>MAALTTPQPRRSRGAPALLLLLPALTAALACQPLWTHDDTFPWDALRLLHHMAPNSTQPCQLHHPPFFPDTLLHTHLNPHQAAAAALRILQRLFHTLGTNATSHLWQAQPRHRLLNKLHHYIHRLQRCGPHDPSLVQGPRNSLLTIDKYFRDIHLFLHAHNHSACAWDHVRLQALLCFQHLHNLTRTLR</sequence>
<dbReference type="Gene3D" id="1.20.1250.10">
    <property type="match status" value="1"/>
</dbReference>
<dbReference type="SUPFAM" id="SSF47266">
    <property type="entry name" value="4-helical cytokines"/>
    <property type="match status" value="1"/>
</dbReference>
<feature type="signal peptide" evidence="10">
    <location>
        <begin position="1"/>
        <end position="30"/>
    </location>
</feature>
<protein>
    <submittedName>
        <fullName evidence="11">IFN protein</fullName>
    </submittedName>
</protein>
<evidence type="ECO:0000256" key="7">
    <source>
        <dbReference type="ARBA" id="ARBA00023118"/>
    </source>
</evidence>
<dbReference type="EMBL" id="VWZF01007188">
    <property type="protein sequence ID" value="NXF84125.1"/>
    <property type="molecule type" value="Genomic_DNA"/>
</dbReference>
<dbReference type="AlphaFoldDB" id="A0A7K8WZC6"/>
<evidence type="ECO:0000256" key="10">
    <source>
        <dbReference type="SAM" id="SignalP"/>
    </source>
</evidence>
<dbReference type="OrthoDB" id="9395915at2759"/>
<feature type="chain" id="PRO_5029634719" evidence="10">
    <location>
        <begin position="31"/>
        <end position="189"/>
    </location>
</feature>
<evidence type="ECO:0000256" key="1">
    <source>
        <dbReference type="ARBA" id="ARBA00002718"/>
    </source>
</evidence>
<keyword evidence="8" id="KW-1015">Disulfide bond</keyword>
<evidence type="ECO:0000256" key="8">
    <source>
        <dbReference type="ARBA" id="ARBA00023157"/>
    </source>
</evidence>
<keyword evidence="7 9" id="KW-0051">Antiviral defense</keyword>
<feature type="non-terminal residue" evidence="11">
    <location>
        <position position="189"/>
    </location>
</feature>
<evidence type="ECO:0000313" key="11">
    <source>
        <dbReference type="EMBL" id="NXF84125.1"/>
    </source>
</evidence>
<dbReference type="SMART" id="SM00076">
    <property type="entry name" value="IFabd"/>
    <property type="match status" value="1"/>
</dbReference>
<evidence type="ECO:0000313" key="12">
    <source>
        <dbReference type="Proteomes" id="UP000588334"/>
    </source>
</evidence>
<dbReference type="GO" id="GO:0051607">
    <property type="term" value="P:defense response to virus"/>
    <property type="evidence" value="ECO:0007669"/>
    <property type="project" value="UniProtKB-KW"/>
</dbReference>
<dbReference type="Pfam" id="PF00143">
    <property type="entry name" value="Interferon"/>
    <property type="match status" value="1"/>
</dbReference>
<dbReference type="GO" id="GO:0006955">
    <property type="term" value="P:immune response"/>
    <property type="evidence" value="ECO:0007669"/>
    <property type="project" value="UniProtKB-ARBA"/>
</dbReference>
<evidence type="ECO:0000256" key="3">
    <source>
        <dbReference type="ARBA" id="ARBA00011033"/>
    </source>
</evidence>
<feature type="non-terminal residue" evidence="11">
    <location>
        <position position="1"/>
    </location>
</feature>
<comment type="subcellular location">
    <subcellularLocation>
        <location evidence="2">Secreted</location>
    </subcellularLocation>
</comment>
<evidence type="ECO:0000256" key="2">
    <source>
        <dbReference type="ARBA" id="ARBA00004613"/>
    </source>
</evidence>
<comment type="function">
    <text evidence="1">Has antiviral activities.</text>
</comment>
<dbReference type="PANTHER" id="PTHR11691:SF73">
    <property type="entry name" value="INTERFERON BETA"/>
    <property type="match status" value="1"/>
</dbReference>
<evidence type="ECO:0000256" key="6">
    <source>
        <dbReference type="ARBA" id="ARBA00022729"/>
    </source>
</evidence>
<accession>A0A7K8WZC6</accession>
<dbReference type="PANTHER" id="PTHR11691">
    <property type="entry name" value="TYPE I INTERFERON"/>
    <property type="match status" value="1"/>
</dbReference>
<keyword evidence="6 10" id="KW-0732">Signal</keyword>
<evidence type="ECO:0000256" key="9">
    <source>
        <dbReference type="RuleBase" id="RU000436"/>
    </source>
</evidence>
<keyword evidence="5" id="KW-0964">Secreted</keyword>
<organism evidence="11 12">
    <name type="scientific">Sclerurus mexicanus</name>
    <name type="common">tawny-throated leaftosser</name>
    <dbReference type="NCBI Taxonomy" id="265632"/>
    <lineage>
        <taxon>Eukaryota</taxon>
        <taxon>Metazoa</taxon>
        <taxon>Chordata</taxon>
        <taxon>Craniata</taxon>
        <taxon>Vertebrata</taxon>
        <taxon>Euteleostomi</taxon>
        <taxon>Archelosauria</taxon>
        <taxon>Archosauria</taxon>
        <taxon>Dinosauria</taxon>
        <taxon>Saurischia</taxon>
        <taxon>Theropoda</taxon>
        <taxon>Coelurosauria</taxon>
        <taxon>Aves</taxon>
        <taxon>Neognathae</taxon>
        <taxon>Neoaves</taxon>
        <taxon>Telluraves</taxon>
        <taxon>Australaves</taxon>
        <taxon>Passeriformes</taxon>
        <taxon>Furnariidae</taxon>
        <taxon>Sclerurus</taxon>
    </lineage>
</organism>